<dbReference type="GO" id="GO:0051231">
    <property type="term" value="P:spindle elongation"/>
    <property type="evidence" value="ECO:0007669"/>
    <property type="project" value="TreeGrafter"/>
</dbReference>
<feature type="domain" description="Kinesin motor" evidence="20">
    <location>
        <begin position="8"/>
        <end position="360"/>
    </location>
</feature>
<feature type="compositionally biased region" description="Low complexity" evidence="19">
    <location>
        <begin position="1026"/>
        <end position="1035"/>
    </location>
</feature>
<keyword evidence="13 17" id="KW-0505">Motor protein</keyword>
<organism evidence="21 22">
    <name type="scientific">Myripristis murdjan</name>
    <name type="common">pinecone soldierfish</name>
    <dbReference type="NCBI Taxonomy" id="586833"/>
    <lineage>
        <taxon>Eukaryota</taxon>
        <taxon>Metazoa</taxon>
        <taxon>Chordata</taxon>
        <taxon>Craniata</taxon>
        <taxon>Vertebrata</taxon>
        <taxon>Euteleostomi</taxon>
        <taxon>Actinopterygii</taxon>
        <taxon>Neopterygii</taxon>
        <taxon>Teleostei</taxon>
        <taxon>Neoteleostei</taxon>
        <taxon>Acanthomorphata</taxon>
        <taxon>Holocentriformes</taxon>
        <taxon>Holocentridae</taxon>
        <taxon>Myripristis</taxon>
    </lineage>
</organism>
<dbReference type="InterPro" id="IPR056532">
    <property type="entry name" value="KIF21A/B_hel_2"/>
</dbReference>
<feature type="coiled-coil region" evidence="18">
    <location>
        <begin position="851"/>
        <end position="885"/>
    </location>
</feature>
<dbReference type="Pfam" id="PF23204">
    <property type="entry name" value="KIF21A_2nd"/>
    <property type="match status" value="1"/>
</dbReference>
<evidence type="ECO:0000259" key="20">
    <source>
        <dbReference type="PROSITE" id="PS50067"/>
    </source>
</evidence>
<dbReference type="Pfam" id="PF00400">
    <property type="entry name" value="WD40"/>
    <property type="match status" value="4"/>
</dbReference>
<feature type="region of interest" description="Disordered" evidence="19">
    <location>
        <begin position="787"/>
        <end position="816"/>
    </location>
</feature>
<dbReference type="PROSITE" id="PS00411">
    <property type="entry name" value="KINESIN_MOTOR_1"/>
    <property type="match status" value="1"/>
</dbReference>
<evidence type="ECO:0000256" key="4">
    <source>
        <dbReference type="ARBA" id="ARBA00004624"/>
    </source>
</evidence>
<feature type="binding site" evidence="17">
    <location>
        <begin position="87"/>
        <end position="94"/>
    </location>
    <ligand>
        <name>ATP</name>
        <dbReference type="ChEBI" id="CHEBI:30616"/>
    </ligand>
</feature>
<proteinExistence type="inferred from homology"/>
<keyword evidence="10 17" id="KW-0547">Nucleotide-binding</keyword>
<evidence type="ECO:0000256" key="3">
    <source>
        <dbReference type="ARBA" id="ARBA00004489"/>
    </source>
</evidence>
<keyword evidence="22" id="KW-1185">Reference proteome</keyword>
<feature type="repeat" description="WD" evidence="16">
    <location>
        <begin position="1465"/>
        <end position="1494"/>
    </location>
</feature>
<feature type="compositionally biased region" description="Polar residues" evidence="19">
    <location>
        <begin position="1115"/>
        <end position="1129"/>
    </location>
</feature>
<evidence type="ECO:0000313" key="21">
    <source>
        <dbReference type="Ensembl" id="ENSMMDP00005034878.1"/>
    </source>
</evidence>
<keyword evidence="5" id="KW-0963">Cytoplasm</keyword>
<dbReference type="GO" id="GO:0008017">
    <property type="term" value="F:microtubule binding"/>
    <property type="evidence" value="ECO:0007669"/>
    <property type="project" value="InterPro"/>
</dbReference>
<dbReference type="Proteomes" id="UP000472263">
    <property type="component" value="Chromosome 6"/>
</dbReference>
<evidence type="ECO:0000256" key="18">
    <source>
        <dbReference type="SAM" id="Coils"/>
    </source>
</evidence>
<feature type="repeat" description="WD" evidence="16">
    <location>
        <begin position="1188"/>
        <end position="1227"/>
    </location>
</feature>
<dbReference type="CDD" id="cd00200">
    <property type="entry name" value="WD40"/>
    <property type="match status" value="1"/>
</dbReference>
<keyword evidence="12 18" id="KW-0175">Coiled coil</keyword>
<comment type="similarity">
    <text evidence="17">Belongs to the TRAFAC class myosin-kinesin ATPase superfamily. Kinesin family.</text>
</comment>
<keyword evidence="9" id="KW-0677">Repeat</keyword>
<evidence type="ECO:0000256" key="15">
    <source>
        <dbReference type="ARBA" id="ARBA00023273"/>
    </source>
</evidence>
<keyword evidence="14" id="KW-0206">Cytoskeleton</keyword>
<dbReference type="GO" id="GO:0030426">
    <property type="term" value="C:growth cone"/>
    <property type="evidence" value="ECO:0007669"/>
    <property type="project" value="UniProtKB-SubCell"/>
</dbReference>
<dbReference type="CDD" id="cd22263">
    <property type="entry name" value="Rcc_KIF21A"/>
    <property type="match status" value="1"/>
</dbReference>
<reference evidence="21" key="2">
    <citation type="submission" date="2025-08" db="UniProtKB">
        <authorList>
            <consortium name="Ensembl"/>
        </authorList>
    </citation>
    <scope>IDENTIFICATION</scope>
</reference>
<evidence type="ECO:0000256" key="13">
    <source>
        <dbReference type="ARBA" id="ARBA00023175"/>
    </source>
</evidence>
<keyword evidence="15" id="KW-0966">Cell projection</keyword>
<feature type="repeat" description="WD" evidence="16">
    <location>
        <begin position="1228"/>
        <end position="1259"/>
    </location>
</feature>
<keyword evidence="6" id="KW-0597">Phosphoprotein</keyword>
<evidence type="ECO:0000256" key="8">
    <source>
        <dbReference type="ARBA" id="ARBA00022701"/>
    </source>
</evidence>
<dbReference type="GO" id="GO:0030425">
    <property type="term" value="C:dendrite"/>
    <property type="evidence" value="ECO:0007669"/>
    <property type="project" value="UniProtKB-SubCell"/>
</dbReference>
<dbReference type="PANTHER" id="PTHR47969">
    <property type="entry name" value="CHROMOSOME-ASSOCIATED KINESIN KIF4A-RELATED"/>
    <property type="match status" value="1"/>
</dbReference>
<dbReference type="InterPro" id="IPR056533">
    <property type="entry name" value="KIF21A/B_hel_1"/>
</dbReference>
<feature type="region of interest" description="Disordered" evidence="19">
    <location>
        <begin position="1068"/>
        <end position="1154"/>
    </location>
</feature>
<evidence type="ECO:0000256" key="1">
    <source>
        <dbReference type="ARBA" id="ARBA00004245"/>
    </source>
</evidence>
<dbReference type="GO" id="GO:0007018">
    <property type="term" value="P:microtubule-based movement"/>
    <property type="evidence" value="ECO:0007669"/>
    <property type="project" value="InterPro"/>
</dbReference>
<dbReference type="FunFam" id="3.40.850.10:FF:000011">
    <property type="entry name" value="Kinesin family member 21A"/>
    <property type="match status" value="1"/>
</dbReference>
<dbReference type="InterPro" id="IPR015943">
    <property type="entry name" value="WD40/YVTN_repeat-like_dom_sf"/>
</dbReference>
<feature type="compositionally biased region" description="Acidic residues" evidence="19">
    <location>
        <begin position="549"/>
        <end position="577"/>
    </location>
</feature>
<dbReference type="PRINTS" id="PR00380">
    <property type="entry name" value="KINESINHEAVY"/>
</dbReference>
<keyword evidence="11 17" id="KW-0067">ATP-binding</keyword>
<dbReference type="GO" id="GO:0003777">
    <property type="term" value="F:microtubule motor activity"/>
    <property type="evidence" value="ECO:0007669"/>
    <property type="project" value="InterPro"/>
</dbReference>
<evidence type="ECO:0000256" key="9">
    <source>
        <dbReference type="ARBA" id="ARBA00022737"/>
    </source>
</evidence>
<dbReference type="SUPFAM" id="SSF50978">
    <property type="entry name" value="WD40 repeat-like"/>
    <property type="match status" value="1"/>
</dbReference>
<sequence length="1516" mass="168606">KSTGGCQRCSVHNKIRPQLAREKIEGCHICTYVMPGEPQVILGKDKAFTYDYVFDMDSQQDAIYASCTEKLIDGCFEGYNATVFAYGQTGSGKTYTMGTGFDVSIADDELGIIPRAVHHLFQGIEERRQAAQEQGRPVPEFKISAQFLELYNEEVLDLFDSARDMKQKSHIKIHEDATGGIYTVGVTTRTVSSKAEMMQCLKLGALSRTTASTQMNVQSSRSHAIFTIHLCQVRVCASDNVLSNGNSEMDEFETLTAKFHFVDLAGSERLKRTGATGDRAKEGISINCGLLALGNVISALGDRCKRASHVPYRDSKLTRLLQDSLGGNSQTVMIACISPSDRDFMETLNTLKYANRARNIKNKVVVNQDKASQQISALRTEIARLQMELMEYKTGKRMVGEDGIESFSDMFHENSMLQTENSNLRVRVKAMQETIDAQRARLTQLLSEQASQALARAGGSEEIGNMIQSYIKEIEDLRAKLLESEAVNENLRKNLSRASNRQSFYGGSGSFSTSLLAPEKETSDIIELAKKDLEKLKKKEKKKKKSDHDDGEEEEEEEEEEMDVEESSDDSDSESDEKENYQADLANITCEIAIKQKLIDELENSQRRLHTLKQQYEQKLMMLQCKIRDTQLERDRVLQNMGSVESGSEDKARKIKAEYEKKLSVMNKELQKLQAAQKEHARLLKNQSQYEKQLKKLQMDVTEMKKTKVRLMKQMKEQQEKNRMNESRRNREIATLKKDQRKQEHQLKLLEAQKRQQELILRRKTEEVTALRRQVRPTSGKVIRKVNVPEAGQDSHRPPSGRMYSSGSAAPNGTRSSYRRAAGVYSTRMARNKWQSLERRISDVIMQRMTISNMETDMNRLLKQREELTKRKEKVIRKRDRLAKEGPEAEKALLPLNEEIDALTANIDYINDSIADCQANIMQMEEAKEEGDTADVSAVIGSCTLSEARFLLDHFMSMAINKGLQAAQKESQVKVMEGRLKQTEITSATQNQLLFHMLKEKAEFNPELDALLGNALQENGDDSSSDESAQSPSAEGNTLASDLMKLCGETKTRSKARRRTTTQMELLYANSDSTSDAPTADFSSPMLPLAETPEGGGDLDSSGSSVRDYTALSPGFSSKMGSISGSRTPSGLEKRAPEPSPLSRRKTYDKAQAAAERAKVKEIKQGVINPVPSTKSSRSSTLQCVHVAEGHSKAVLCVDCTDDLLFTGSKDRTCKVWNLVTGQEIMSLAGHPNNVVSVRYSSSLVFTVSTSYIKVWDIRDSAKCIRTLTSSGQVNVGDVCASTTSRTVTIPAGENQINQIALNPNGTVLYTAAGNSVRVWDLRRFASTGKLTGHLGPVMCLTVDQTGNNQDLVITGSKDHYIKLFDVAEGSLGSISPTHNFEPPHYDGIESLVVQGDIFFSGSRDNGIKKWDLDRKDLLQQVPNAHRDWVCALGVVPGSPALLSGCRGGVLKLWHTDTLGTLGELKGHESPINSISTNSSHLFTASDDRTVKIWRARGGLDSTLETADNADDVASN</sequence>
<feature type="region of interest" description="Disordered" evidence="19">
    <location>
        <begin position="537"/>
        <end position="580"/>
    </location>
</feature>
<dbReference type="InterPro" id="IPR001680">
    <property type="entry name" value="WD40_rpt"/>
</dbReference>
<dbReference type="GO" id="GO:0005524">
    <property type="term" value="F:ATP binding"/>
    <property type="evidence" value="ECO:0007669"/>
    <property type="project" value="UniProtKB-UniRule"/>
</dbReference>
<dbReference type="CDD" id="cd01372">
    <property type="entry name" value="KISc_KIF4"/>
    <property type="match status" value="1"/>
</dbReference>
<evidence type="ECO:0000256" key="7">
    <source>
        <dbReference type="ARBA" id="ARBA00022574"/>
    </source>
</evidence>
<gene>
    <name evidence="21" type="primary">KIF21A</name>
    <name evidence="21" type="synonym">kif21a</name>
</gene>
<dbReference type="Ensembl" id="ENSMMDT00005035650.1">
    <property type="protein sequence ID" value="ENSMMDP00005034878.1"/>
    <property type="gene ID" value="ENSMMDG00005010755.1"/>
</dbReference>
<evidence type="ECO:0000256" key="6">
    <source>
        <dbReference type="ARBA" id="ARBA00022553"/>
    </source>
</evidence>
<dbReference type="PANTHER" id="PTHR47969:SF31">
    <property type="entry name" value="KINESIN FAMILY MEMBER 21A"/>
    <property type="match status" value="1"/>
</dbReference>
<dbReference type="SUPFAM" id="SSF52540">
    <property type="entry name" value="P-loop containing nucleoside triphosphate hydrolases"/>
    <property type="match status" value="1"/>
</dbReference>
<evidence type="ECO:0000256" key="10">
    <source>
        <dbReference type="ARBA" id="ARBA00022741"/>
    </source>
</evidence>
<dbReference type="InterPro" id="IPR019821">
    <property type="entry name" value="Kinesin_motor_CS"/>
</dbReference>
<evidence type="ECO:0000256" key="2">
    <source>
        <dbReference type="ARBA" id="ARBA00004279"/>
    </source>
</evidence>
<dbReference type="PROSITE" id="PS50067">
    <property type="entry name" value="KINESIN_MOTOR_2"/>
    <property type="match status" value="1"/>
</dbReference>
<dbReference type="InterPro" id="IPR027417">
    <property type="entry name" value="P-loop_NTPase"/>
</dbReference>
<dbReference type="PROSITE" id="PS00678">
    <property type="entry name" value="WD_REPEATS_1"/>
    <property type="match status" value="1"/>
</dbReference>
<dbReference type="InterPro" id="IPR019775">
    <property type="entry name" value="WD40_repeat_CS"/>
</dbReference>
<protein>
    <submittedName>
        <fullName evidence="21">Kinesin family member 21A</fullName>
    </submittedName>
</protein>
<dbReference type="SMART" id="SM00320">
    <property type="entry name" value="WD40"/>
    <property type="match status" value="7"/>
</dbReference>
<feature type="region of interest" description="Disordered" evidence="19">
    <location>
        <begin position="1016"/>
        <end position="1041"/>
    </location>
</feature>
<name>A0A667Z8E4_9TELE</name>
<dbReference type="GO" id="GO:0005874">
    <property type="term" value="C:microtubule"/>
    <property type="evidence" value="ECO:0007669"/>
    <property type="project" value="UniProtKB-KW"/>
</dbReference>
<dbReference type="SUPFAM" id="SSF46579">
    <property type="entry name" value="Prefoldin"/>
    <property type="match status" value="1"/>
</dbReference>
<feature type="region of interest" description="Disordered" evidence="19">
    <location>
        <begin position="716"/>
        <end position="744"/>
    </location>
</feature>
<evidence type="ECO:0000256" key="5">
    <source>
        <dbReference type="ARBA" id="ARBA00022490"/>
    </source>
</evidence>
<dbReference type="Pfam" id="PF00225">
    <property type="entry name" value="Kinesin"/>
    <property type="match status" value="1"/>
</dbReference>
<accession>A0A667Z8E4</accession>
<reference evidence="21" key="3">
    <citation type="submission" date="2025-09" db="UniProtKB">
        <authorList>
            <consortium name="Ensembl"/>
        </authorList>
    </citation>
    <scope>IDENTIFICATION</scope>
</reference>
<dbReference type="Pfam" id="PF25764">
    <property type="entry name" value="KIF21A_4th"/>
    <property type="match status" value="1"/>
</dbReference>
<feature type="coiled-coil region" evidence="18">
    <location>
        <begin position="368"/>
        <end position="395"/>
    </location>
</feature>
<dbReference type="InterPro" id="IPR036322">
    <property type="entry name" value="WD40_repeat_dom_sf"/>
</dbReference>
<dbReference type="InterPro" id="IPR027640">
    <property type="entry name" value="Kinesin-like_fam"/>
</dbReference>
<dbReference type="GO" id="GO:0005875">
    <property type="term" value="C:microtubule associated complex"/>
    <property type="evidence" value="ECO:0007669"/>
    <property type="project" value="TreeGrafter"/>
</dbReference>
<dbReference type="GO" id="GO:0007052">
    <property type="term" value="P:mitotic spindle organization"/>
    <property type="evidence" value="ECO:0007669"/>
    <property type="project" value="TreeGrafter"/>
</dbReference>
<dbReference type="InterPro" id="IPR001752">
    <property type="entry name" value="Kinesin_motor_dom"/>
</dbReference>
<dbReference type="Gene3D" id="2.130.10.10">
    <property type="entry name" value="YVTN repeat-like/Quinoprotein amine dehydrogenase"/>
    <property type="match status" value="3"/>
</dbReference>
<comment type="subcellular location">
    <subcellularLocation>
        <location evidence="3">Cell projection</location>
        <location evidence="3">Axon</location>
    </subcellularLocation>
    <subcellularLocation>
        <location evidence="2">Cell projection</location>
        <location evidence="2">Dendrite</location>
    </subcellularLocation>
    <subcellularLocation>
        <location evidence="4">Cell projection</location>
        <location evidence="4">Growth cone</location>
    </subcellularLocation>
    <subcellularLocation>
        <location evidence="1">Cytoplasm</location>
        <location evidence="1">Cytoskeleton</location>
    </subcellularLocation>
</comment>
<evidence type="ECO:0000313" key="22">
    <source>
        <dbReference type="Proteomes" id="UP000472263"/>
    </source>
</evidence>
<evidence type="ECO:0000256" key="11">
    <source>
        <dbReference type="ARBA" id="ARBA00022840"/>
    </source>
</evidence>
<dbReference type="PROSITE" id="PS50082">
    <property type="entry name" value="WD_REPEATS_2"/>
    <property type="match status" value="3"/>
</dbReference>
<evidence type="ECO:0000256" key="14">
    <source>
        <dbReference type="ARBA" id="ARBA00023212"/>
    </source>
</evidence>
<dbReference type="Gene3D" id="3.40.850.10">
    <property type="entry name" value="Kinesin motor domain"/>
    <property type="match status" value="1"/>
</dbReference>
<evidence type="ECO:0000256" key="12">
    <source>
        <dbReference type="ARBA" id="ARBA00023054"/>
    </source>
</evidence>
<dbReference type="GeneTree" id="ENSGT00940000155323"/>
<keyword evidence="8" id="KW-0493">Microtubule</keyword>
<dbReference type="FunFam" id="2.130.10.10:FF:001310">
    <property type="entry name" value="kinesin-like protein KIF21A isoform X2"/>
    <property type="match status" value="1"/>
</dbReference>
<dbReference type="PROSITE" id="PS50294">
    <property type="entry name" value="WD_REPEATS_REGION"/>
    <property type="match status" value="2"/>
</dbReference>
<evidence type="ECO:0000256" key="17">
    <source>
        <dbReference type="PROSITE-ProRule" id="PRU00283"/>
    </source>
</evidence>
<keyword evidence="7 16" id="KW-0853">WD repeat</keyword>
<dbReference type="FunFam" id="2.130.10.10:FF:000233">
    <property type="entry name" value="Kinesin family member 21A"/>
    <property type="match status" value="1"/>
</dbReference>
<feature type="compositionally biased region" description="Polar residues" evidence="19">
    <location>
        <begin position="803"/>
        <end position="816"/>
    </location>
</feature>
<dbReference type="SMART" id="SM00129">
    <property type="entry name" value="KISc"/>
    <property type="match status" value="1"/>
</dbReference>
<reference evidence="21" key="1">
    <citation type="submission" date="2019-06" db="EMBL/GenBank/DDBJ databases">
        <authorList>
            <consortium name="Wellcome Sanger Institute Data Sharing"/>
        </authorList>
    </citation>
    <scope>NUCLEOTIDE SEQUENCE [LARGE SCALE GENOMIC DNA]</scope>
</reference>
<evidence type="ECO:0000256" key="16">
    <source>
        <dbReference type="PROSITE-ProRule" id="PRU00221"/>
    </source>
</evidence>
<dbReference type="InterPro" id="IPR036961">
    <property type="entry name" value="Kinesin_motor_dom_sf"/>
</dbReference>
<evidence type="ECO:0000256" key="19">
    <source>
        <dbReference type="SAM" id="MobiDB-lite"/>
    </source>
</evidence>
<dbReference type="Pfam" id="PF23203">
    <property type="entry name" value="KIF21A"/>
    <property type="match status" value="1"/>
</dbReference>